<organism evidence="1 2">
    <name type="scientific">Tagetes erecta</name>
    <name type="common">African marigold</name>
    <dbReference type="NCBI Taxonomy" id="13708"/>
    <lineage>
        <taxon>Eukaryota</taxon>
        <taxon>Viridiplantae</taxon>
        <taxon>Streptophyta</taxon>
        <taxon>Embryophyta</taxon>
        <taxon>Tracheophyta</taxon>
        <taxon>Spermatophyta</taxon>
        <taxon>Magnoliopsida</taxon>
        <taxon>eudicotyledons</taxon>
        <taxon>Gunneridae</taxon>
        <taxon>Pentapetalae</taxon>
        <taxon>asterids</taxon>
        <taxon>campanulids</taxon>
        <taxon>Asterales</taxon>
        <taxon>Asteraceae</taxon>
        <taxon>Asteroideae</taxon>
        <taxon>Heliantheae alliance</taxon>
        <taxon>Tageteae</taxon>
        <taxon>Tagetes</taxon>
    </lineage>
</organism>
<gene>
    <name evidence="1" type="ORF">QVD17_42479</name>
</gene>
<evidence type="ECO:0000313" key="2">
    <source>
        <dbReference type="Proteomes" id="UP001229421"/>
    </source>
</evidence>
<sequence>MQLTSKKCGLRAAVEALCCNLEWQFSKEKGSQLRSALFGTAASLRGLGSRAGPQRIAMSDFVRAAPLLGTWELRFLIRVWQAKPNKPWKSAKAQCSLFSVLAFGSASASMLSILLS</sequence>
<proteinExistence type="predicted"/>
<name>A0AAD8JJX0_TARER</name>
<accession>A0AAD8JJX0</accession>
<dbReference type="AlphaFoldDB" id="A0AAD8JJX0"/>
<comment type="caution">
    <text evidence="1">The sequence shown here is derived from an EMBL/GenBank/DDBJ whole genome shotgun (WGS) entry which is preliminary data.</text>
</comment>
<evidence type="ECO:0000313" key="1">
    <source>
        <dbReference type="EMBL" id="KAK1405832.1"/>
    </source>
</evidence>
<keyword evidence="2" id="KW-1185">Reference proteome</keyword>
<protein>
    <submittedName>
        <fullName evidence="1">Uncharacterized protein</fullName>
    </submittedName>
</protein>
<dbReference type="EMBL" id="JAUHHV010000024">
    <property type="protein sequence ID" value="KAK1405832.1"/>
    <property type="molecule type" value="Genomic_DNA"/>
</dbReference>
<dbReference type="Proteomes" id="UP001229421">
    <property type="component" value="Unassembled WGS sequence"/>
</dbReference>
<reference evidence="1" key="1">
    <citation type="journal article" date="2023" name="bioRxiv">
        <title>Improved chromosome-level genome assembly for marigold (Tagetes erecta).</title>
        <authorList>
            <person name="Jiang F."/>
            <person name="Yuan L."/>
            <person name="Wang S."/>
            <person name="Wang H."/>
            <person name="Xu D."/>
            <person name="Wang A."/>
            <person name="Fan W."/>
        </authorList>
    </citation>
    <scope>NUCLEOTIDE SEQUENCE</scope>
    <source>
        <strain evidence="1">WSJ</strain>
        <tissue evidence="1">Leaf</tissue>
    </source>
</reference>